<feature type="transmembrane region" description="Helical" evidence="2">
    <location>
        <begin position="96"/>
        <end position="115"/>
    </location>
</feature>
<proteinExistence type="predicted"/>
<feature type="compositionally biased region" description="Polar residues" evidence="1">
    <location>
        <begin position="10"/>
        <end position="22"/>
    </location>
</feature>
<dbReference type="EMBL" id="CADCUB010000022">
    <property type="protein sequence ID" value="CAA9309599.1"/>
    <property type="molecule type" value="Genomic_DNA"/>
</dbReference>
<sequence length="148" mass="15702">MTGPDVSAVRVTQSSPAGDTDVTQHSVGELVKEVAQDLTKLFNQELELAKLEVKVEAKKAGKTAGAFGGAGVAGYFAVLFASLTLMFALATLFNSFVWAALVVTVLWAIVGAVLFSRAKKTAAQINPKPEMTVQTLKEDAQWAKTRSS</sequence>
<keyword evidence="2" id="KW-1133">Transmembrane helix</keyword>
<evidence type="ECO:0000313" key="3">
    <source>
        <dbReference type="EMBL" id="CAA9309599.1"/>
    </source>
</evidence>
<dbReference type="InterPro" id="IPR009937">
    <property type="entry name" value="Phage_holin_3_6"/>
</dbReference>
<protein>
    <recommendedName>
        <fullName evidence="4">Integral membrane protein</fullName>
    </recommendedName>
</protein>
<keyword evidence="2" id="KW-0812">Transmembrane</keyword>
<evidence type="ECO:0008006" key="4">
    <source>
        <dbReference type="Google" id="ProtNLM"/>
    </source>
</evidence>
<feature type="region of interest" description="Disordered" evidence="1">
    <location>
        <begin position="1"/>
        <end position="22"/>
    </location>
</feature>
<gene>
    <name evidence="3" type="ORF">AVDCRST_MAG07-377</name>
</gene>
<dbReference type="AlphaFoldDB" id="A0A6J4KLT3"/>
<dbReference type="Pfam" id="PF07332">
    <property type="entry name" value="Phage_holin_3_6"/>
    <property type="match status" value="1"/>
</dbReference>
<organism evidence="3">
    <name type="scientific">uncultured Frankineae bacterium</name>
    <dbReference type="NCBI Taxonomy" id="437475"/>
    <lineage>
        <taxon>Bacteria</taxon>
        <taxon>Bacillati</taxon>
        <taxon>Actinomycetota</taxon>
        <taxon>Actinomycetes</taxon>
        <taxon>Frankiales</taxon>
        <taxon>environmental samples</taxon>
    </lineage>
</organism>
<accession>A0A6J4KLT3</accession>
<evidence type="ECO:0000256" key="1">
    <source>
        <dbReference type="SAM" id="MobiDB-lite"/>
    </source>
</evidence>
<evidence type="ECO:0000256" key="2">
    <source>
        <dbReference type="SAM" id="Phobius"/>
    </source>
</evidence>
<name>A0A6J4KLT3_9ACTN</name>
<keyword evidence="2" id="KW-0472">Membrane</keyword>
<feature type="transmembrane region" description="Helical" evidence="2">
    <location>
        <begin position="64"/>
        <end position="90"/>
    </location>
</feature>
<reference evidence="3" key="1">
    <citation type="submission" date="2020-02" db="EMBL/GenBank/DDBJ databases">
        <authorList>
            <person name="Meier V. D."/>
        </authorList>
    </citation>
    <scope>NUCLEOTIDE SEQUENCE</scope>
    <source>
        <strain evidence="3">AVDCRST_MAG07</strain>
    </source>
</reference>